<proteinExistence type="predicted"/>
<evidence type="ECO:0000256" key="6">
    <source>
        <dbReference type="SAM" id="Phobius"/>
    </source>
</evidence>
<keyword evidence="5 6" id="KW-0472">Membrane</keyword>
<name>A0A6I6C9F1_9MOLU</name>
<feature type="transmembrane region" description="Helical" evidence="6">
    <location>
        <begin position="1685"/>
        <end position="1713"/>
    </location>
</feature>
<evidence type="ECO:0000259" key="7">
    <source>
        <dbReference type="Pfam" id="PF02687"/>
    </source>
</evidence>
<dbReference type="OrthoDB" id="393121at2"/>
<evidence type="ECO:0000313" key="9">
    <source>
        <dbReference type="Proteomes" id="UP000424468"/>
    </source>
</evidence>
<feature type="transmembrane region" description="Helical" evidence="6">
    <location>
        <begin position="845"/>
        <end position="869"/>
    </location>
</feature>
<organism evidence="8 9">
    <name type="scientific">Spiroplasma tabanidicola</name>
    <dbReference type="NCBI Taxonomy" id="324079"/>
    <lineage>
        <taxon>Bacteria</taxon>
        <taxon>Bacillati</taxon>
        <taxon>Mycoplasmatota</taxon>
        <taxon>Mollicutes</taxon>
        <taxon>Entomoplasmatales</taxon>
        <taxon>Spiroplasmataceae</taxon>
        <taxon>Spiroplasma</taxon>
    </lineage>
</organism>
<evidence type="ECO:0000256" key="3">
    <source>
        <dbReference type="ARBA" id="ARBA00022692"/>
    </source>
</evidence>
<dbReference type="InterPro" id="IPR003838">
    <property type="entry name" value="ABC3_permease_C"/>
</dbReference>
<evidence type="ECO:0000313" key="8">
    <source>
        <dbReference type="EMBL" id="QGS52079.1"/>
    </source>
</evidence>
<feature type="domain" description="ABC3 transporter permease C-terminal" evidence="7">
    <location>
        <begin position="1692"/>
        <end position="1810"/>
    </location>
</feature>
<gene>
    <name evidence="8" type="ORF">STABA_v1c07230</name>
</gene>
<protein>
    <submittedName>
        <fullName evidence="8">ABC transporter permease</fullName>
    </submittedName>
</protein>
<keyword evidence="3 6" id="KW-0812">Transmembrane</keyword>
<dbReference type="Pfam" id="PF02687">
    <property type="entry name" value="FtsX"/>
    <property type="match status" value="2"/>
</dbReference>
<dbReference type="KEGG" id="stab:STABA_v1c07230"/>
<dbReference type="EMBL" id="CP046276">
    <property type="protein sequence ID" value="QGS52079.1"/>
    <property type="molecule type" value="Genomic_DNA"/>
</dbReference>
<dbReference type="PANTHER" id="PTHR30287:SF1">
    <property type="entry name" value="INNER MEMBRANE PROTEIN"/>
    <property type="match status" value="1"/>
</dbReference>
<dbReference type="PANTHER" id="PTHR30287">
    <property type="entry name" value="MEMBRANE COMPONENT OF PREDICTED ABC SUPERFAMILY METABOLITE UPTAKE TRANSPORTER"/>
    <property type="match status" value="1"/>
</dbReference>
<evidence type="ECO:0000256" key="4">
    <source>
        <dbReference type="ARBA" id="ARBA00022989"/>
    </source>
</evidence>
<keyword evidence="4 6" id="KW-1133">Transmembrane helix</keyword>
<evidence type="ECO:0000256" key="5">
    <source>
        <dbReference type="ARBA" id="ARBA00023136"/>
    </source>
</evidence>
<feature type="transmembrane region" description="Helical" evidence="6">
    <location>
        <begin position="1733"/>
        <end position="1758"/>
    </location>
</feature>
<dbReference type="Proteomes" id="UP000424468">
    <property type="component" value="Chromosome"/>
</dbReference>
<reference evidence="8 9" key="1">
    <citation type="submission" date="2019-11" db="EMBL/GenBank/DDBJ databases">
        <title>Complete genome sequence of Spiroplasma tabanidicola TAUS-1 (DSM 22603).</title>
        <authorList>
            <person name="Huang C.-T."/>
            <person name="Lin Y.-C."/>
            <person name="Kuo C.-H."/>
        </authorList>
    </citation>
    <scope>NUCLEOTIDE SEQUENCE [LARGE SCALE GENOMIC DNA]</scope>
    <source>
        <strain evidence="8 9">TAUS-1</strain>
    </source>
</reference>
<feature type="transmembrane region" description="Helical" evidence="6">
    <location>
        <begin position="749"/>
        <end position="770"/>
    </location>
</feature>
<feature type="transmembrane region" description="Helical" evidence="6">
    <location>
        <begin position="1778"/>
        <end position="1800"/>
    </location>
</feature>
<dbReference type="RefSeq" id="WP_156006677.1">
    <property type="nucleotide sequence ID" value="NZ_CP046276.1"/>
</dbReference>
<sequence length="1815" mass="207793">MKKFSIFLYLKQGIKGVYKFKIQFYVIIILTFIASLILGISLSASTRIINNYKQVMSKMDKFDYVSSREVGTVNNLDLKSVPMMDFVDFQFLAKKFSDLDTYNQANNGVGYNFNLISLNENATYLSGNASKNQDQFSLKNIDNSFVDEYKKEYIDTFIAKSFRQTEVKNSFFNLLSSDSFLEPIFHYKYDEYSGKIEYKNSYEKYNQLKITNLTKYADFIDNSSIKSKVYKDFYQTTILALRTNFLNDLKDKKDYLKTTTYNKLFENNIINESNFNQIFNENNPLTNENISIYDLYLLSAFNTLIGQIINNTIDYVQHYIDLSIFIAQNDKENKVIDQTVLTKTFDALKNTNENPGFAYYDESSNDNDRKVIANVLYTYIFGNIYSDQKDYLNEDYKNKLYQMQYNVEENKYQLPYLQQIDLASNTLNENKNINYKNYYVNESDDNYERGIRGSLNQLVVSVDNKNQPTGNVIRRDRLKLLKLESETSTLNENLVEKNGFTTFATKNELNRNNIDNIKLFYLKNKIVAQASNVKSDLRAEMSFPDSQKEMKYRLIVLDDQWQSRLSIVSGNFPTASNEIIINPQFAKANNYKLGSTISIGGSTFVISGFGVDPLTFFPIADINIPVPNSKKSVIVYGTQETLAQVVTNDYAKYTSKFLYNFVTANEKNKSELQVLDYYSNMMSEEWYLYQSYNAKQEVSQNINQTNKSINTQDLLASFNKNFEEYKTFDSSNFAYNWTLAPKITKTFQIFSYLAATLIALIALAATLIAIKKTIQLNAGEISILKAMGSKNSHIAVSYLSYGIISSFIIVPIAWVISAFCQEAIVSLLISYAGGSYWQSTFDWEAILASFSIFGILTLGVSYLVAYLLVKKPVLEIATDQSLNKRNKFLETLKKVLTYKQSFSTKFSTELAINGFSKTLLTAITIFLNSFLISGVMSMPGVVKKTLNEYYKNADYSSSVSNVDVIGNAPFSKTALSPWNGVESYENNYIDTKGVLDSDIGLIGKSTSAVQPLSEHSVIPKILISEDKKVDNKLNYNWTYDRVIEGVKDENGNSLDNANIISYMTSLFGNNLVQMIGKSISIEDVQLLLEWIIHSDNPKYNDLEQRKEKILQVSSLLTNGLPPILKTLFANIDINAFEGTWKDKIISIILAETPAYVRNYVNQSNNRINQYRFGWDFNSYIPKDDSFYTKVVMNNQKDNPLVTGLDKTQSAYKISNSANNIFLSDKDIKDIENILYGRVIPKENLIINGIKVYDIDSKTLNIPVLANKQSSINYEFKDSQIQDVKTNVTRFTLTKDGINIPNSAWKYDDRDYQSYNNSIVNSQNKGWLDPASLSNSKFTYAPIFKTQDNISGDDFYIDGFDRYKKAKKIVDDAYGFYNLEQVNINDQEQLKASIRPYYQYDNVMLFIPYEKYDDFKNILSLGNNKYKDAWYGQVDQSQVPDDTINDWKNTLGYSPSSYLWIRPYSYYFEPTNVYSKPKTNLSGSETSNLTTIRTSFLEYAFARSDNPINISNNVQIEWNKISNQNVSKINLQKYDDISVYGDSMIVADQSLVNLINGYSTARYLPFDFSYEDKNNPSGQYEAGEGVNIDTYKINTPESQISESNKNNWMFGSSEEQKSVKPHLWYNGSYLNSKEPYFMSTQASFSMNPKMGDYSVNAPNNFLATTEIKDTKFISEEKNLVNQISSLIITIGAFFIAFTIIISTLSIILISDLYVNQYKKFMVVMKSMGYSNREIITYTFKFVTIFSVILFVLATALSYLCVYYVLQYVSTYLVSIPVGFMWWTPIVSSVLIVSSYVGAIVLTTKKIRTESPTILID</sequence>
<keyword evidence="9" id="KW-1185">Reference proteome</keyword>
<keyword evidence="2" id="KW-1003">Cell membrane</keyword>
<dbReference type="InterPro" id="IPR038766">
    <property type="entry name" value="Membrane_comp_ABC_pdt"/>
</dbReference>
<feature type="transmembrane region" description="Helical" evidence="6">
    <location>
        <begin position="919"/>
        <end position="942"/>
    </location>
</feature>
<comment type="subcellular location">
    <subcellularLocation>
        <location evidence="1">Cell membrane</location>
        <topology evidence="1">Multi-pass membrane protein</topology>
    </subcellularLocation>
</comment>
<feature type="transmembrane region" description="Helical" evidence="6">
    <location>
        <begin position="20"/>
        <end position="44"/>
    </location>
</feature>
<evidence type="ECO:0000256" key="2">
    <source>
        <dbReference type="ARBA" id="ARBA00022475"/>
    </source>
</evidence>
<evidence type="ECO:0000256" key="1">
    <source>
        <dbReference type="ARBA" id="ARBA00004651"/>
    </source>
</evidence>
<accession>A0A6I6C9F1</accession>
<feature type="domain" description="ABC3 transporter permease C-terminal" evidence="7">
    <location>
        <begin position="753"/>
        <end position="872"/>
    </location>
</feature>
<feature type="transmembrane region" description="Helical" evidence="6">
    <location>
        <begin position="791"/>
        <end position="816"/>
    </location>
</feature>
<dbReference type="GO" id="GO:0005886">
    <property type="term" value="C:plasma membrane"/>
    <property type="evidence" value="ECO:0007669"/>
    <property type="project" value="UniProtKB-SubCell"/>
</dbReference>